<keyword evidence="10" id="KW-0862">Zinc</keyword>
<dbReference type="FunFam" id="3.30.40.10:FF:000068">
    <property type="entry name" value="U4/U6.U5 tri-snRNP-associated protein 2"/>
    <property type="match status" value="1"/>
</dbReference>
<dbReference type="SUPFAM" id="SSF54001">
    <property type="entry name" value="Cysteine proteinases"/>
    <property type="match status" value="2"/>
</dbReference>
<dbReference type="GO" id="GO:0042054">
    <property type="term" value="F:histone methyltransferase activity"/>
    <property type="evidence" value="ECO:0007669"/>
    <property type="project" value="TreeGrafter"/>
</dbReference>
<keyword evidence="12" id="KW-0539">Nucleus</keyword>
<keyword evidence="14" id="KW-0812">Transmembrane</keyword>
<dbReference type="InterPro" id="IPR001394">
    <property type="entry name" value="Peptidase_C19_UCH"/>
</dbReference>
<evidence type="ECO:0000256" key="14">
    <source>
        <dbReference type="SAM" id="Phobius"/>
    </source>
</evidence>
<keyword evidence="14" id="KW-0472">Membrane</keyword>
<evidence type="ECO:0000256" key="2">
    <source>
        <dbReference type="ARBA" id="ARBA00009085"/>
    </source>
</evidence>
<dbReference type="Pfam" id="PF00443">
    <property type="entry name" value="UCH"/>
    <property type="match status" value="1"/>
</dbReference>
<evidence type="ECO:0000256" key="1">
    <source>
        <dbReference type="ARBA" id="ARBA00004123"/>
    </source>
</evidence>
<dbReference type="Gene3D" id="3.30.40.10">
    <property type="entry name" value="Zinc/RING finger domain, C3HC4 (zinc finger)"/>
    <property type="match status" value="1"/>
</dbReference>
<name>A0A7R8ZND3_9CRUS</name>
<dbReference type="GO" id="GO:0000245">
    <property type="term" value="P:spliceosomal complex assembly"/>
    <property type="evidence" value="ECO:0007669"/>
    <property type="project" value="InterPro"/>
</dbReference>
<dbReference type="EMBL" id="OB660817">
    <property type="protein sequence ID" value="CAD7226393.1"/>
    <property type="molecule type" value="Genomic_DNA"/>
</dbReference>
<dbReference type="CDD" id="cd02440">
    <property type="entry name" value="AdoMet_MTases"/>
    <property type="match status" value="1"/>
</dbReference>
<dbReference type="GO" id="GO:0004843">
    <property type="term" value="F:cysteine-type deubiquitinase activity"/>
    <property type="evidence" value="ECO:0007669"/>
    <property type="project" value="InterPro"/>
</dbReference>
<keyword evidence="5" id="KW-0808">Transferase</keyword>
<dbReference type="InterPro" id="IPR025799">
    <property type="entry name" value="Arg_MeTrfase"/>
</dbReference>
<evidence type="ECO:0000256" key="7">
    <source>
        <dbReference type="ARBA" id="ARBA00022723"/>
    </source>
</evidence>
<dbReference type="GO" id="GO:0016274">
    <property type="term" value="F:protein-arginine N-methyltransferase activity"/>
    <property type="evidence" value="ECO:0007669"/>
    <property type="project" value="InterPro"/>
</dbReference>
<proteinExistence type="inferred from homology"/>
<dbReference type="SUPFAM" id="SSF57850">
    <property type="entry name" value="RING/U-box"/>
    <property type="match status" value="1"/>
</dbReference>
<evidence type="ECO:0000256" key="3">
    <source>
        <dbReference type="ARBA" id="ARBA00022603"/>
    </source>
</evidence>
<dbReference type="Pfam" id="PF02148">
    <property type="entry name" value="zf-UBP"/>
    <property type="match status" value="1"/>
</dbReference>
<accession>A0A7R8ZND3</accession>
<keyword evidence="8" id="KW-0747">Spliceosome</keyword>
<dbReference type="PROSITE" id="PS50271">
    <property type="entry name" value="ZF_UBP"/>
    <property type="match status" value="1"/>
</dbReference>
<feature type="transmembrane region" description="Helical" evidence="14">
    <location>
        <begin position="1322"/>
        <end position="1344"/>
    </location>
</feature>
<evidence type="ECO:0000256" key="5">
    <source>
        <dbReference type="ARBA" id="ARBA00022679"/>
    </source>
</evidence>
<comment type="similarity">
    <text evidence="2">Belongs to the peptidase C19 family.</text>
</comment>
<dbReference type="Gene3D" id="3.40.50.150">
    <property type="entry name" value="Vaccinia Virus protein VP39"/>
    <property type="match status" value="2"/>
</dbReference>
<dbReference type="SUPFAM" id="SSF53335">
    <property type="entry name" value="S-adenosyl-L-methionine-dependent methyltransferases"/>
    <property type="match status" value="2"/>
</dbReference>
<reference evidence="15" key="1">
    <citation type="submission" date="2020-11" db="EMBL/GenBank/DDBJ databases">
        <authorList>
            <person name="Tran Van P."/>
        </authorList>
    </citation>
    <scope>NUCLEOTIDE SEQUENCE</scope>
</reference>
<feature type="region of interest" description="Disordered" evidence="13">
    <location>
        <begin position="753"/>
        <end position="772"/>
    </location>
</feature>
<dbReference type="PROSITE" id="PS51678">
    <property type="entry name" value="SAM_MT_PRMT"/>
    <property type="match status" value="1"/>
</dbReference>
<feature type="transmembrane region" description="Helical" evidence="14">
    <location>
        <begin position="1381"/>
        <end position="1404"/>
    </location>
</feature>
<dbReference type="GO" id="GO:0005681">
    <property type="term" value="C:spliceosomal complex"/>
    <property type="evidence" value="ECO:0007669"/>
    <property type="project" value="UniProtKB-KW"/>
</dbReference>
<dbReference type="GO" id="GO:0016579">
    <property type="term" value="P:protein deubiquitination"/>
    <property type="evidence" value="ECO:0007669"/>
    <property type="project" value="InterPro"/>
</dbReference>
<dbReference type="InterPro" id="IPR033809">
    <property type="entry name" value="USP39"/>
</dbReference>
<evidence type="ECO:0000256" key="9">
    <source>
        <dbReference type="ARBA" id="ARBA00022771"/>
    </source>
</evidence>
<dbReference type="SMART" id="SM00290">
    <property type="entry name" value="ZnF_UBP"/>
    <property type="match status" value="1"/>
</dbReference>
<dbReference type="Gene3D" id="2.70.160.11">
    <property type="entry name" value="Hnrnp arginine n-methyltransferase1"/>
    <property type="match status" value="2"/>
</dbReference>
<evidence type="ECO:0008006" key="16">
    <source>
        <dbReference type="Google" id="ProtNLM"/>
    </source>
</evidence>
<feature type="compositionally biased region" description="Basic and acidic residues" evidence="13">
    <location>
        <begin position="753"/>
        <end position="765"/>
    </location>
</feature>
<evidence type="ECO:0000313" key="15">
    <source>
        <dbReference type="EMBL" id="CAD7226393.1"/>
    </source>
</evidence>
<evidence type="ECO:0000256" key="10">
    <source>
        <dbReference type="ARBA" id="ARBA00022833"/>
    </source>
</evidence>
<dbReference type="InterPro" id="IPR029063">
    <property type="entry name" value="SAM-dependent_MTases_sf"/>
</dbReference>
<dbReference type="InterPro" id="IPR038765">
    <property type="entry name" value="Papain-like_cys_pep_sf"/>
</dbReference>
<dbReference type="CDD" id="cd02669">
    <property type="entry name" value="Peptidase_C19M"/>
    <property type="match status" value="1"/>
</dbReference>
<dbReference type="InterPro" id="IPR013083">
    <property type="entry name" value="Znf_RING/FYVE/PHD"/>
</dbReference>
<dbReference type="Pfam" id="PF06325">
    <property type="entry name" value="PrmA"/>
    <property type="match status" value="1"/>
</dbReference>
<keyword evidence="14" id="KW-1133">Transmembrane helix</keyword>
<dbReference type="PANTHER" id="PTHR11006:SF4">
    <property type="entry name" value="PROTEIN ARGININE N-METHYLTRANSFERASE 7"/>
    <property type="match status" value="1"/>
</dbReference>
<keyword evidence="6" id="KW-0949">S-adenosyl-L-methionine</keyword>
<evidence type="ECO:0000256" key="4">
    <source>
        <dbReference type="ARBA" id="ARBA00022664"/>
    </source>
</evidence>
<dbReference type="InterPro" id="IPR028889">
    <property type="entry name" value="USP"/>
</dbReference>
<dbReference type="Gene3D" id="3.90.70.10">
    <property type="entry name" value="Cysteine proteinases"/>
    <property type="match status" value="2"/>
</dbReference>
<keyword evidence="3" id="KW-0489">Methyltransferase</keyword>
<evidence type="ECO:0000256" key="8">
    <source>
        <dbReference type="ARBA" id="ARBA00022728"/>
    </source>
</evidence>
<comment type="subcellular location">
    <subcellularLocation>
        <location evidence="1">Nucleus</location>
    </subcellularLocation>
</comment>
<keyword evidence="4" id="KW-0507">mRNA processing</keyword>
<dbReference type="OrthoDB" id="10263353at2759"/>
<keyword evidence="11" id="KW-0508">mRNA splicing</keyword>
<dbReference type="FunFam" id="3.40.50.150:FF:000071">
    <property type="entry name" value="Protein arginine N-methyltransferase 7"/>
    <property type="match status" value="1"/>
</dbReference>
<keyword evidence="7" id="KW-0479">Metal-binding</keyword>
<protein>
    <recommendedName>
        <fullName evidence="16">Protein arginine N-methyltransferase 7</fullName>
    </recommendedName>
</protein>
<feature type="transmembrane region" description="Helical" evidence="14">
    <location>
        <begin position="1548"/>
        <end position="1573"/>
    </location>
</feature>
<evidence type="ECO:0000256" key="13">
    <source>
        <dbReference type="SAM" id="MobiDB-lite"/>
    </source>
</evidence>
<evidence type="ECO:0000256" key="11">
    <source>
        <dbReference type="ARBA" id="ARBA00023187"/>
    </source>
</evidence>
<feature type="transmembrane region" description="Helical" evidence="14">
    <location>
        <begin position="1118"/>
        <end position="1137"/>
    </location>
</feature>
<dbReference type="GO" id="GO:0032259">
    <property type="term" value="P:methylation"/>
    <property type="evidence" value="ECO:0007669"/>
    <property type="project" value="UniProtKB-KW"/>
</dbReference>
<evidence type="ECO:0000256" key="12">
    <source>
        <dbReference type="ARBA" id="ARBA00023242"/>
    </source>
</evidence>
<dbReference type="GO" id="GO:0008270">
    <property type="term" value="F:zinc ion binding"/>
    <property type="evidence" value="ECO:0007669"/>
    <property type="project" value="UniProtKB-KW"/>
</dbReference>
<dbReference type="Pfam" id="PF22528">
    <property type="entry name" value="PRMT_C"/>
    <property type="match status" value="2"/>
</dbReference>
<dbReference type="InterPro" id="IPR055135">
    <property type="entry name" value="PRMT_dom"/>
</dbReference>
<keyword evidence="9" id="KW-0863">Zinc-finger</keyword>
<dbReference type="PANTHER" id="PTHR11006">
    <property type="entry name" value="PROTEIN ARGININE N-METHYLTRANSFERASE"/>
    <property type="match status" value="1"/>
</dbReference>
<dbReference type="PROSITE" id="PS50235">
    <property type="entry name" value="USP_3"/>
    <property type="match status" value="1"/>
</dbReference>
<gene>
    <name evidence="15" type="ORF">CTOB1V02_LOCUS4311</name>
</gene>
<evidence type="ECO:0000256" key="6">
    <source>
        <dbReference type="ARBA" id="ARBA00022691"/>
    </source>
</evidence>
<dbReference type="InterPro" id="IPR001607">
    <property type="entry name" value="Znf_UBP"/>
</dbReference>
<sequence length="1601" mass="181253">MNPSSKIFAQSSNPLTGKMEWIEQEEQYDFHQEVAASSYGDMLHDKDRNIKYHEALKKVIRQMKQKGKEVHVLDIGTGTGLLAMMAARLGADSVVACEAFVPMAQCCLQVLKDNGLEDKVLLISKRSTELKVGVDLTRRANLLVTEVFDTELIGEGAIGTFNHAREELLEEDAIVIPSRSRIYGQLVSSPSVTRWKQIYPISYKGDYLYPPSELNQCLGSPGVHDIHLDEIPEESVLRLSEKFVIFEFDFTKPLPTKACRRLPVLIPGARGGMCDGLFFWWDLDMDSEGTIQISCSPTRTESKTLIDQDDVKDVISKSPWREHWMQAVYYFAETRSPRPFTVFGSEGVNLVACHDEYSHWFDIEPLLPDEESSIQPSIPVCSCGIHMVMSRQRIAAINDQRRHEYWNRLIGGIKSHVDESGMEVVAYLPDEGSWILGLLLLKQIGSKVKHVYFRQTNHITQRLLKSFISANRLDKTKVTVLSRDVEQITEGDFENCQPNMILAEPFSPNARAPWHHLMFLMSLPDFLKKSKDLLIFPGRATIRAVAVDFQDLWKIRAPVRHVEGFNLSAFDELIERSSVLTRDAVEPHPLWEYPGKALSKPFTVASLDLQEHRDLPTDSFECSVSLGGSGVLNGIAFWMEWYSVDLPSMSSPCRRLHHFSTGPIADVVLGERISWDPHVMQGVHFTPEHHLVGGVGDKLDVHLVSRAKFRNNSELDLNFEIHCVDEHSDDCCSEMTKRELGEDEVDVVEKRLKTLDEQEPEDKKPSSVSSGNQPRLCPFLDTINRSVLDFDFEKLCSVSLSRINVYACLVCGKYFQGRGQATHAYTHSVADGHHVFLNLETHRFYCLPDNYEIIDSSLNDILYLLNPTFTAAQIKRIDQTTKMSRALDGTLYHPGNVGLNNIKANDYCNVVLQALSHVPPLRDFFLDAKNLQGIKHAPGDNSIELVRRFGELMRKLWNPRNFKAHVSPHEMLQAVVLCSKKRFQITEQGDSVEFLCWILNALHLALGGTRKRNSSVIYKAFQGQMRVYTRKMPPVDLEQKERDKLLQTEEYQESSEDTPFLYLSADLPPPPLFKDELKENIIPQVNFFVMMSKFNAMTEKTLTSYRGNMVKRYEIRRLPPYIIVCIKLVLGVLAFLLREIGAKVEFEGLLFLFESHQLLFRELSAVFQGRAAIGRFTKNNFFVEKNPTIVNFPIRGVDFGEFLTPEIRAKHDRTVYDLLANIVHDGQPGAGKGTYRVHVQHVGSGQWFEMQDLMVRDILPPMITLTEAYIQIYQLRLTDETDVAPMDHDLHATFAPVAKEENGNNQMAGTEERSNNTMSIAAGSWMLAEIGGGGVPTVSLVFVLESVDGCRGTWPILPTASMIAGILLIFACFCEARGMYVVYLTISGVVFAMALCFLCLWLSAVTSGNEAKEVVVSSKPIHRKSLHVPSKQQGPYGFPLRQYEQPSKENNLFKFAIEKFPKSPVLIQEVPESPKRGMMRVPVKSPLSDPPFTFHIRQEGSGHEEHTILESSNRQARFDFESAGLEPYVMPAGKSKCMRENAWSPFRILWLISVFMYLGVTFSGMLVTGYALANETGPMCGWKASIKRMPVVVFDEDEWKS</sequence>
<organism evidence="15">
    <name type="scientific">Cyprideis torosa</name>
    <dbReference type="NCBI Taxonomy" id="163714"/>
    <lineage>
        <taxon>Eukaryota</taxon>
        <taxon>Metazoa</taxon>
        <taxon>Ecdysozoa</taxon>
        <taxon>Arthropoda</taxon>
        <taxon>Crustacea</taxon>
        <taxon>Oligostraca</taxon>
        <taxon>Ostracoda</taxon>
        <taxon>Podocopa</taxon>
        <taxon>Podocopida</taxon>
        <taxon>Cytherocopina</taxon>
        <taxon>Cytheroidea</taxon>
        <taxon>Cytherideidae</taxon>
        <taxon>Cyprideis</taxon>
    </lineage>
</organism>
<feature type="transmembrane region" description="Helical" evidence="14">
    <location>
        <begin position="1356"/>
        <end position="1374"/>
    </location>
</feature>